<dbReference type="PANTHER" id="PTHR42770">
    <property type="entry name" value="AMINO ACID TRANSPORTER-RELATED"/>
    <property type="match status" value="1"/>
</dbReference>
<dbReference type="InterPro" id="IPR002293">
    <property type="entry name" value="AA/rel_permease1"/>
</dbReference>
<feature type="transmembrane region" description="Helical" evidence="7">
    <location>
        <begin position="439"/>
        <end position="457"/>
    </location>
</feature>
<evidence type="ECO:0000256" key="3">
    <source>
        <dbReference type="ARBA" id="ARBA00022475"/>
    </source>
</evidence>
<evidence type="ECO:0000313" key="8">
    <source>
        <dbReference type="EMBL" id="MBU2690405.1"/>
    </source>
</evidence>
<accession>A0A948RT56</accession>
<evidence type="ECO:0000256" key="4">
    <source>
        <dbReference type="ARBA" id="ARBA00022692"/>
    </source>
</evidence>
<evidence type="ECO:0000256" key="2">
    <source>
        <dbReference type="ARBA" id="ARBA00022448"/>
    </source>
</evidence>
<dbReference type="PANTHER" id="PTHR42770:SF15">
    <property type="entry name" value="GLUTAMATE_GAMMA-AMINOBUTYRATE ANTIPORTER-RELATED"/>
    <property type="match status" value="1"/>
</dbReference>
<feature type="transmembrane region" description="Helical" evidence="7">
    <location>
        <begin position="333"/>
        <end position="352"/>
    </location>
</feature>
<evidence type="ECO:0000256" key="1">
    <source>
        <dbReference type="ARBA" id="ARBA00004651"/>
    </source>
</evidence>
<sequence length="473" mass="49688">MGELRRVMGFRDLVLFNIVAIVGLRWVALAAAGGPSSLSLWVLALIAFFIPQGMAVARLGSAIPEEGGVYVWSQRAFGPRHGFIAGWCYWANNIIYYPTLLVALAGFASFIGGDATRPLEGSTLYVVLFSLAVLWIALGANILGLKTGRWIHNLGGLAAWIPALLLVVLGFLAWVKYGPANTITLKNVLPDLGSRDTISFFAEICFAFAGLELAAVLGGEIKNPRRNLHRAMIVSGIIITLIYILGTAAILVAVPGSEISIITGVLQAIASVGAKVGAPGLGGAVALLMTLGGIGGVGAWLGGSARILFVAGLEKYLPESLGRVHPRWGSPHVALLFQGILASFFIIAGSLGAGPQEIYMVLVDTTLLVYFIPYLYMFIALIRLDKGIRGMGGSSKVLDLPGGRLGVWFCGLLGFAAVTLAMILAILPPGGSANPSLHLIKVAGGTALFIISALILYERGRKRAETRGSGAAT</sequence>
<keyword evidence="6 7" id="KW-0472">Membrane</keyword>
<feature type="transmembrane region" description="Helical" evidence="7">
    <location>
        <begin position="157"/>
        <end position="177"/>
    </location>
</feature>
<feature type="transmembrane region" description="Helical" evidence="7">
    <location>
        <begin position="12"/>
        <end position="32"/>
    </location>
</feature>
<feature type="transmembrane region" description="Helical" evidence="7">
    <location>
        <begin position="124"/>
        <end position="145"/>
    </location>
</feature>
<feature type="transmembrane region" description="Helical" evidence="7">
    <location>
        <begin position="38"/>
        <end position="57"/>
    </location>
</feature>
<comment type="caution">
    <text evidence="8">The sequence shown here is derived from an EMBL/GenBank/DDBJ whole genome shotgun (WGS) entry which is preliminary data.</text>
</comment>
<dbReference type="EMBL" id="JAHJDP010000031">
    <property type="protein sequence ID" value="MBU2690405.1"/>
    <property type="molecule type" value="Genomic_DNA"/>
</dbReference>
<dbReference type="Gene3D" id="1.20.1740.10">
    <property type="entry name" value="Amino acid/polyamine transporter I"/>
    <property type="match status" value="1"/>
</dbReference>
<keyword evidence="5 7" id="KW-1133">Transmembrane helix</keyword>
<feature type="transmembrane region" description="Helical" evidence="7">
    <location>
        <begin position="94"/>
        <end position="112"/>
    </location>
</feature>
<evidence type="ECO:0000256" key="6">
    <source>
        <dbReference type="ARBA" id="ARBA00023136"/>
    </source>
</evidence>
<dbReference type="Proteomes" id="UP000777784">
    <property type="component" value="Unassembled WGS sequence"/>
</dbReference>
<dbReference type="InterPro" id="IPR050367">
    <property type="entry name" value="APC_superfamily"/>
</dbReference>
<dbReference type="AlphaFoldDB" id="A0A948RT56"/>
<comment type="subcellular location">
    <subcellularLocation>
        <location evidence="1">Cell membrane</location>
        <topology evidence="1">Multi-pass membrane protein</topology>
    </subcellularLocation>
</comment>
<evidence type="ECO:0000256" key="7">
    <source>
        <dbReference type="SAM" id="Phobius"/>
    </source>
</evidence>
<keyword evidence="2" id="KW-0813">Transport</keyword>
<keyword evidence="3" id="KW-1003">Cell membrane</keyword>
<dbReference type="GO" id="GO:0022857">
    <property type="term" value="F:transmembrane transporter activity"/>
    <property type="evidence" value="ECO:0007669"/>
    <property type="project" value="InterPro"/>
</dbReference>
<protein>
    <submittedName>
        <fullName evidence="8">APC family permease</fullName>
    </submittedName>
</protein>
<feature type="transmembrane region" description="Helical" evidence="7">
    <location>
        <begin position="285"/>
        <end position="313"/>
    </location>
</feature>
<gene>
    <name evidence="8" type="ORF">KJ970_05710</name>
</gene>
<proteinExistence type="predicted"/>
<keyword evidence="4 7" id="KW-0812">Transmembrane</keyword>
<name>A0A948RT56_UNCEI</name>
<organism evidence="8 9">
    <name type="scientific">Eiseniibacteriota bacterium</name>
    <dbReference type="NCBI Taxonomy" id="2212470"/>
    <lineage>
        <taxon>Bacteria</taxon>
        <taxon>Candidatus Eiseniibacteriota</taxon>
    </lineage>
</organism>
<feature type="transmembrane region" description="Helical" evidence="7">
    <location>
        <begin position="231"/>
        <end position="254"/>
    </location>
</feature>
<reference evidence="8" key="1">
    <citation type="submission" date="2021-05" db="EMBL/GenBank/DDBJ databases">
        <title>Energy efficiency and biological interactions define the core microbiome of deep oligotrophic groundwater.</title>
        <authorList>
            <person name="Mehrshad M."/>
            <person name="Lopez-Fernandez M."/>
            <person name="Bell E."/>
            <person name="Bernier-Latmani R."/>
            <person name="Bertilsson S."/>
            <person name="Dopson M."/>
        </authorList>
    </citation>
    <scope>NUCLEOTIDE SEQUENCE</scope>
    <source>
        <strain evidence="8">Modern_marine.mb.64</strain>
    </source>
</reference>
<feature type="transmembrane region" description="Helical" evidence="7">
    <location>
        <begin position="405"/>
        <end position="427"/>
    </location>
</feature>
<dbReference type="PIRSF" id="PIRSF006060">
    <property type="entry name" value="AA_transporter"/>
    <property type="match status" value="1"/>
</dbReference>
<feature type="transmembrane region" description="Helical" evidence="7">
    <location>
        <begin position="358"/>
        <end position="384"/>
    </location>
</feature>
<dbReference type="Pfam" id="PF13520">
    <property type="entry name" value="AA_permease_2"/>
    <property type="match status" value="1"/>
</dbReference>
<evidence type="ECO:0000256" key="5">
    <source>
        <dbReference type="ARBA" id="ARBA00022989"/>
    </source>
</evidence>
<dbReference type="GO" id="GO:0005886">
    <property type="term" value="C:plasma membrane"/>
    <property type="evidence" value="ECO:0007669"/>
    <property type="project" value="UniProtKB-SubCell"/>
</dbReference>
<evidence type="ECO:0000313" key="9">
    <source>
        <dbReference type="Proteomes" id="UP000777784"/>
    </source>
</evidence>
<feature type="transmembrane region" description="Helical" evidence="7">
    <location>
        <begin position="197"/>
        <end position="219"/>
    </location>
</feature>